<evidence type="ECO:0000256" key="1">
    <source>
        <dbReference type="SAM" id="MobiDB-lite"/>
    </source>
</evidence>
<protein>
    <submittedName>
        <fullName evidence="2">Uncharacterized protein</fullName>
    </submittedName>
</protein>
<dbReference type="AlphaFoldDB" id="A0A5A9N0G3"/>
<sequence>MESSGSSDTSVTDDAVGLMHIHLSTSEYLRAQGEDKGKDGKTDGQGSGEIPHGNRRYEDKERERERELEERHNGGEGGNEPERTCADCLTLRRLEEKRKKANGFPDFNLE</sequence>
<name>A0A5A9N0G3_9TELE</name>
<accession>A0A5A9N0G3</accession>
<dbReference type="Proteomes" id="UP000324632">
    <property type="component" value="Chromosome 24"/>
</dbReference>
<proteinExistence type="predicted"/>
<dbReference type="EMBL" id="SOYY01000024">
    <property type="protein sequence ID" value="KAA0702645.1"/>
    <property type="molecule type" value="Genomic_DNA"/>
</dbReference>
<feature type="compositionally biased region" description="Basic and acidic residues" evidence="1">
    <location>
        <begin position="32"/>
        <end position="42"/>
    </location>
</feature>
<feature type="region of interest" description="Disordered" evidence="1">
    <location>
        <begin position="27"/>
        <end position="86"/>
    </location>
</feature>
<evidence type="ECO:0000313" key="3">
    <source>
        <dbReference type="Proteomes" id="UP000324632"/>
    </source>
</evidence>
<reference evidence="2 3" key="1">
    <citation type="journal article" date="2019" name="Mol. Ecol. Resour.">
        <title>Chromosome-level genome assembly of Triplophysa tibetana, a fish adapted to the harsh high-altitude environment of the Tibetan Plateau.</title>
        <authorList>
            <person name="Yang X."/>
            <person name="Liu H."/>
            <person name="Ma Z."/>
            <person name="Zou Y."/>
            <person name="Zou M."/>
            <person name="Mao Y."/>
            <person name="Li X."/>
            <person name="Wang H."/>
            <person name="Chen T."/>
            <person name="Wang W."/>
            <person name="Yang R."/>
        </authorList>
    </citation>
    <scope>NUCLEOTIDE SEQUENCE [LARGE SCALE GENOMIC DNA]</scope>
    <source>
        <strain evidence="2">TTIB1903HZAU</strain>
        <tissue evidence="2">Muscle</tissue>
    </source>
</reference>
<comment type="caution">
    <text evidence="2">The sequence shown here is derived from an EMBL/GenBank/DDBJ whole genome shotgun (WGS) entry which is preliminary data.</text>
</comment>
<feature type="compositionally biased region" description="Basic and acidic residues" evidence="1">
    <location>
        <begin position="55"/>
        <end position="86"/>
    </location>
</feature>
<organism evidence="2 3">
    <name type="scientific">Triplophysa tibetana</name>
    <dbReference type="NCBI Taxonomy" id="1572043"/>
    <lineage>
        <taxon>Eukaryota</taxon>
        <taxon>Metazoa</taxon>
        <taxon>Chordata</taxon>
        <taxon>Craniata</taxon>
        <taxon>Vertebrata</taxon>
        <taxon>Euteleostomi</taxon>
        <taxon>Actinopterygii</taxon>
        <taxon>Neopterygii</taxon>
        <taxon>Teleostei</taxon>
        <taxon>Ostariophysi</taxon>
        <taxon>Cypriniformes</taxon>
        <taxon>Nemacheilidae</taxon>
        <taxon>Triplophysa</taxon>
    </lineage>
</organism>
<gene>
    <name evidence="2" type="ORF">E1301_Tti011269</name>
</gene>
<evidence type="ECO:0000313" key="2">
    <source>
        <dbReference type="EMBL" id="KAA0702645.1"/>
    </source>
</evidence>
<keyword evidence="3" id="KW-1185">Reference proteome</keyword>